<gene>
    <name evidence="20" type="primary">ND5</name>
</gene>
<dbReference type="InterPro" id="IPR010934">
    <property type="entry name" value="NADH_DH_su5_C"/>
</dbReference>
<comment type="subcellular location">
    <subcellularLocation>
        <location evidence="1">Mitochondrion inner membrane</location>
        <topology evidence="1">Multi-pass membrane protein</topology>
    </subcellularLocation>
</comment>
<feature type="transmembrane region" description="Helical" evidence="16">
    <location>
        <begin position="220"/>
        <end position="242"/>
    </location>
</feature>
<dbReference type="PANTHER" id="PTHR42829">
    <property type="entry name" value="NADH-UBIQUINONE OXIDOREDUCTASE CHAIN 5"/>
    <property type="match status" value="1"/>
</dbReference>
<evidence type="ECO:0000256" key="13">
    <source>
        <dbReference type="ARBA" id="ARBA00023128"/>
    </source>
</evidence>
<dbReference type="PANTHER" id="PTHR42829:SF2">
    <property type="entry name" value="NADH-UBIQUINONE OXIDOREDUCTASE CHAIN 5"/>
    <property type="match status" value="1"/>
</dbReference>
<dbReference type="Pfam" id="PF00662">
    <property type="entry name" value="Proton_antipo_N"/>
    <property type="match status" value="1"/>
</dbReference>
<keyword evidence="8" id="KW-1278">Translocase</keyword>
<comment type="function">
    <text evidence="16">Core subunit of the mitochondrial membrane respiratory chain NADH dehydrogenase (Complex I) which catalyzes electron transfer from NADH through the respiratory chain, using ubiquinone as an electron acceptor. Essential for the catalytic activity and assembly of complex I.</text>
</comment>
<feature type="transmembrane region" description="Helical" evidence="16">
    <location>
        <begin position="50"/>
        <end position="76"/>
    </location>
</feature>
<protein>
    <recommendedName>
        <fullName evidence="3 16">NADH-ubiquinone oxidoreductase chain 5</fullName>
        <ecNumber evidence="2 16">7.1.1.2</ecNumber>
    </recommendedName>
</protein>
<evidence type="ECO:0000256" key="16">
    <source>
        <dbReference type="RuleBase" id="RU003404"/>
    </source>
</evidence>
<dbReference type="NCBIfam" id="TIGR01974">
    <property type="entry name" value="NDH_I_L"/>
    <property type="match status" value="1"/>
</dbReference>
<feature type="transmembrane region" description="Helical" evidence="16">
    <location>
        <begin position="462"/>
        <end position="489"/>
    </location>
</feature>
<evidence type="ECO:0000256" key="7">
    <source>
        <dbReference type="ARBA" id="ARBA00022792"/>
    </source>
</evidence>
<feature type="transmembrane region" description="Helical" evidence="16">
    <location>
        <begin position="254"/>
        <end position="276"/>
    </location>
</feature>
<dbReference type="InterPro" id="IPR001750">
    <property type="entry name" value="ND/Mrp_TM"/>
</dbReference>
<evidence type="ECO:0000256" key="1">
    <source>
        <dbReference type="ARBA" id="ARBA00004448"/>
    </source>
</evidence>
<name>A0A7S8CUM6_9ECHI</name>
<keyword evidence="10 16" id="KW-1133">Transmembrane helix</keyword>
<dbReference type="EC" id="7.1.1.2" evidence="2 16"/>
<evidence type="ECO:0000256" key="2">
    <source>
        <dbReference type="ARBA" id="ARBA00012944"/>
    </source>
</evidence>
<dbReference type="GO" id="GO:0015990">
    <property type="term" value="P:electron transport coupled proton transport"/>
    <property type="evidence" value="ECO:0007669"/>
    <property type="project" value="TreeGrafter"/>
</dbReference>
<dbReference type="Pfam" id="PF00361">
    <property type="entry name" value="Proton_antipo_M"/>
    <property type="match status" value="1"/>
</dbReference>
<evidence type="ECO:0000256" key="10">
    <source>
        <dbReference type="ARBA" id="ARBA00022989"/>
    </source>
</evidence>
<keyword evidence="4 16" id="KW-0813">Transport</keyword>
<dbReference type="PRINTS" id="PR01434">
    <property type="entry name" value="NADHDHGNASE5"/>
</dbReference>
<proteinExistence type="inferred from homology"/>
<feature type="transmembrane region" description="Helical" evidence="16">
    <location>
        <begin position="538"/>
        <end position="556"/>
    </location>
</feature>
<evidence type="ECO:0000256" key="5">
    <source>
        <dbReference type="ARBA" id="ARBA00022660"/>
    </source>
</evidence>
<feature type="transmembrane region" description="Helical" evidence="16">
    <location>
        <begin position="495"/>
        <end position="517"/>
    </location>
</feature>
<organism evidence="20">
    <name type="scientific">Euretaster insignis</name>
    <dbReference type="NCBI Taxonomy" id="478253"/>
    <lineage>
        <taxon>Eukaryota</taxon>
        <taxon>Metazoa</taxon>
        <taxon>Echinodermata</taxon>
        <taxon>Eleutherozoa</taxon>
        <taxon>Asterozoa</taxon>
        <taxon>Asteroidea</taxon>
        <taxon>Spinulosacea</taxon>
        <taxon>Velatida</taxon>
        <taxon>Pterasteridae</taxon>
        <taxon>Euretaster</taxon>
    </lineage>
</organism>
<keyword evidence="13 16" id="KW-0496">Mitochondrion</keyword>
<feature type="transmembrane region" description="Helical" evidence="16">
    <location>
        <begin position="282"/>
        <end position="303"/>
    </location>
</feature>
<evidence type="ECO:0000256" key="12">
    <source>
        <dbReference type="ARBA" id="ARBA00023075"/>
    </source>
</evidence>
<evidence type="ECO:0000256" key="9">
    <source>
        <dbReference type="ARBA" id="ARBA00022982"/>
    </source>
</evidence>
<evidence type="ECO:0000256" key="8">
    <source>
        <dbReference type="ARBA" id="ARBA00022967"/>
    </source>
</evidence>
<dbReference type="InterPro" id="IPR001516">
    <property type="entry name" value="Proton_antipo_N"/>
</dbReference>
<sequence length="613" mass="68723">MLLDHSIIISSINISIIIILLLSVFIPSLTHNIYPNLNTNNLYSSIIKNLSFTSTIPLATSIIFNSPSIIILITIWIPNNSLNINTELNFDQNFNIFLSIALLVSWSIFQFSLYYMLNDPNSNNFFLLLIIFLLNMIILTSANNLFLLFIGWEGVGFLSFLLISWWFTRNNANTAAIQAIIYNRIGDIGLLVFLSLNISYFNSWSLSELNILSPPSPNNFLLLGILLAAIGKSAQFGLHPWLPAAMEGPTPVSALLHSSTMVVAGIFLLIRTHFLYQFSPYFNNLCLLIGSLTALFAATTAIYQHDIKKIIAYSTTSQLGLMMIAIGLNQPIIALFHICTHAFFKAMLFLSSGSIIHSLNNEQDLRKMGGLFLILPNTSACILLGSLALSGIPFLAGFYSKDLIIEIAFTNVSNSISIFTLIIATFLTPSYSIRIIFFCFLNNPSFTSLSPTNEENPNLNNALNRLAIGTILSGWFLSTFLINIPPIFINYSSKFLILLILFISAIISILFISHYSLHTPQNSSPNYFLSHQWFFENLTHQFIFFNSFFYSLFLSTRNIDQGWNENINPQGLNTISTLTSQTLQLSQTALINQYLLISSITFSILFLTSYILN</sequence>
<keyword evidence="9" id="KW-0249">Electron transport</keyword>
<keyword evidence="14 16" id="KW-0472">Membrane</keyword>
<evidence type="ECO:0000256" key="3">
    <source>
        <dbReference type="ARBA" id="ARBA00021096"/>
    </source>
</evidence>
<comment type="catalytic activity">
    <reaction evidence="15 16">
        <text>a ubiquinone + NADH + 5 H(+)(in) = a ubiquinol + NAD(+) + 4 H(+)(out)</text>
        <dbReference type="Rhea" id="RHEA:29091"/>
        <dbReference type="Rhea" id="RHEA-COMP:9565"/>
        <dbReference type="Rhea" id="RHEA-COMP:9566"/>
        <dbReference type="ChEBI" id="CHEBI:15378"/>
        <dbReference type="ChEBI" id="CHEBI:16389"/>
        <dbReference type="ChEBI" id="CHEBI:17976"/>
        <dbReference type="ChEBI" id="CHEBI:57540"/>
        <dbReference type="ChEBI" id="CHEBI:57945"/>
        <dbReference type="EC" id="7.1.1.2"/>
    </reaction>
</comment>
<feature type="transmembrane region" description="Helical" evidence="16">
    <location>
        <begin position="146"/>
        <end position="167"/>
    </location>
</feature>
<dbReference type="AlphaFoldDB" id="A0A7S8CUM6"/>
<keyword evidence="7" id="KW-0999">Mitochondrion inner membrane</keyword>
<feature type="transmembrane region" description="Helical" evidence="16">
    <location>
        <begin position="96"/>
        <end position="117"/>
    </location>
</feature>
<feature type="transmembrane region" description="Helical" evidence="16">
    <location>
        <begin position="416"/>
        <end position="441"/>
    </location>
</feature>
<feature type="domain" description="NADH dehydrogenase subunit 5 C-terminal" evidence="19">
    <location>
        <begin position="431"/>
        <end position="608"/>
    </location>
</feature>
<feature type="transmembrane region" description="Helical" evidence="16">
    <location>
        <begin position="310"/>
        <end position="328"/>
    </location>
</feature>
<evidence type="ECO:0000313" key="20">
    <source>
        <dbReference type="EMBL" id="QPC56456.1"/>
    </source>
</evidence>
<evidence type="ECO:0000256" key="15">
    <source>
        <dbReference type="ARBA" id="ARBA00049551"/>
    </source>
</evidence>
<dbReference type="EMBL" id="MT476597">
    <property type="protein sequence ID" value="QPC56456.1"/>
    <property type="molecule type" value="Genomic_DNA"/>
</dbReference>
<keyword evidence="11 16" id="KW-0520">NAD</keyword>
<dbReference type="CTD" id="4540"/>
<evidence type="ECO:0000259" key="18">
    <source>
        <dbReference type="Pfam" id="PF00662"/>
    </source>
</evidence>
<evidence type="ECO:0000256" key="6">
    <source>
        <dbReference type="ARBA" id="ARBA00022692"/>
    </source>
</evidence>
<feature type="transmembrane region" description="Helical" evidence="16">
    <location>
        <begin position="371"/>
        <end position="396"/>
    </location>
</feature>
<geneLocation type="mitochondrion" evidence="20"/>
<feature type="domain" description="NADH-Ubiquinone oxidoreductase (complex I) chain 5 N-terminal" evidence="18">
    <location>
        <begin position="76"/>
        <end position="126"/>
    </location>
</feature>
<evidence type="ECO:0000259" key="19">
    <source>
        <dbReference type="Pfam" id="PF06455"/>
    </source>
</evidence>
<keyword evidence="6 16" id="KW-0812">Transmembrane</keyword>
<dbReference type="GO" id="GO:0042773">
    <property type="term" value="P:ATP synthesis coupled electron transport"/>
    <property type="evidence" value="ECO:0007669"/>
    <property type="project" value="InterPro"/>
</dbReference>
<dbReference type="InterPro" id="IPR018393">
    <property type="entry name" value="NADHpl_OxRdtase_5_subgr"/>
</dbReference>
<dbReference type="GO" id="GO:0005743">
    <property type="term" value="C:mitochondrial inner membrane"/>
    <property type="evidence" value="ECO:0007669"/>
    <property type="project" value="UniProtKB-SubCell"/>
</dbReference>
<feature type="transmembrane region" description="Helical" evidence="16">
    <location>
        <begin position="6"/>
        <end position="29"/>
    </location>
</feature>
<evidence type="ECO:0000256" key="14">
    <source>
        <dbReference type="ARBA" id="ARBA00023136"/>
    </source>
</evidence>
<comment type="similarity">
    <text evidence="16">Belongs to the complex I subunit 5 family.</text>
</comment>
<feature type="transmembrane region" description="Helical" evidence="16">
    <location>
        <begin position="591"/>
        <end position="612"/>
    </location>
</feature>
<accession>A0A7S8CUM6</accession>
<dbReference type="RefSeq" id="YP_010042798.1">
    <property type="nucleotide sequence ID" value="NC_054231.1"/>
</dbReference>
<evidence type="ECO:0000256" key="11">
    <source>
        <dbReference type="ARBA" id="ARBA00023027"/>
    </source>
</evidence>
<dbReference type="InterPro" id="IPR003945">
    <property type="entry name" value="NU5C-like"/>
</dbReference>
<reference evidence="20" key="1">
    <citation type="journal article" date="2021" name="Mol. Biol.">
        <title>Mitogenomes reveal alternative initiation codons and lineage-specific gene order conservation in echinoderms.</title>
        <authorList>
            <person name="Quek Z.B.R."/>
            <person name="Chang J.J.M."/>
            <person name="Ip Y.C.A."/>
            <person name="Chan Y.K.S."/>
            <person name="Huang D."/>
        </authorList>
    </citation>
    <scope>NUCLEOTIDE SEQUENCE</scope>
</reference>
<keyword evidence="5" id="KW-0679">Respiratory chain</keyword>
<evidence type="ECO:0000256" key="4">
    <source>
        <dbReference type="ARBA" id="ARBA00022448"/>
    </source>
</evidence>
<feature type="transmembrane region" description="Helical" evidence="16">
    <location>
        <begin position="124"/>
        <end position="140"/>
    </location>
</feature>
<dbReference type="GeneID" id="63650196"/>
<feature type="domain" description="NADH:quinone oxidoreductase/Mrp antiporter transmembrane" evidence="17">
    <location>
        <begin position="142"/>
        <end position="427"/>
    </location>
</feature>
<dbReference type="Pfam" id="PF06455">
    <property type="entry name" value="NADH5_C"/>
    <property type="match status" value="1"/>
</dbReference>
<evidence type="ECO:0000259" key="17">
    <source>
        <dbReference type="Pfam" id="PF00361"/>
    </source>
</evidence>
<dbReference type="GO" id="GO:0008137">
    <property type="term" value="F:NADH dehydrogenase (ubiquinone) activity"/>
    <property type="evidence" value="ECO:0007669"/>
    <property type="project" value="UniProtKB-EC"/>
</dbReference>
<keyword evidence="12 16" id="KW-0830">Ubiquinone</keyword>
<dbReference type="GO" id="GO:0003954">
    <property type="term" value="F:NADH dehydrogenase activity"/>
    <property type="evidence" value="ECO:0007669"/>
    <property type="project" value="TreeGrafter"/>
</dbReference>
<feature type="transmembrane region" description="Helical" evidence="16">
    <location>
        <begin position="179"/>
        <end position="200"/>
    </location>
</feature>